<dbReference type="STRING" id="5098.A0A507QT71"/>
<evidence type="ECO:0000256" key="4">
    <source>
        <dbReference type="ARBA" id="ARBA00022989"/>
    </source>
</evidence>
<proteinExistence type="predicted"/>
<keyword evidence="8" id="KW-1185">Reference proteome</keyword>
<evidence type="ECO:0000256" key="1">
    <source>
        <dbReference type="ARBA" id="ARBA00004141"/>
    </source>
</evidence>
<dbReference type="PANTHER" id="PTHR45649">
    <property type="entry name" value="AMINO-ACID PERMEASE BAT1"/>
    <property type="match status" value="1"/>
</dbReference>
<feature type="transmembrane region" description="Helical" evidence="6">
    <location>
        <begin position="45"/>
        <end position="62"/>
    </location>
</feature>
<protein>
    <submittedName>
        <fullName evidence="7">Uncharacterized protein</fullName>
    </submittedName>
</protein>
<gene>
    <name evidence="7" type="ORF">MPDQ_007759</name>
</gene>
<organism evidence="7 8">
    <name type="scientific">Monascus purpureus</name>
    <name type="common">Red mold</name>
    <name type="synonym">Monascus anka</name>
    <dbReference type="NCBI Taxonomy" id="5098"/>
    <lineage>
        <taxon>Eukaryota</taxon>
        <taxon>Fungi</taxon>
        <taxon>Dikarya</taxon>
        <taxon>Ascomycota</taxon>
        <taxon>Pezizomycotina</taxon>
        <taxon>Eurotiomycetes</taxon>
        <taxon>Eurotiomycetidae</taxon>
        <taxon>Eurotiales</taxon>
        <taxon>Aspergillaceae</taxon>
        <taxon>Monascus</taxon>
    </lineage>
</organism>
<comment type="caution">
    <text evidence="7">The sequence shown here is derived from an EMBL/GenBank/DDBJ whole genome shotgun (WGS) entry which is preliminary data.</text>
</comment>
<dbReference type="GO" id="GO:0016020">
    <property type="term" value="C:membrane"/>
    <property type="evidence" value="ECO:0007669"/>
    <property type="project" value="UniProtKB-SubCell"/>
</dbReference>
<keyword evidence="5 6" id="KW-0472">Membrane</keyword>
<dbReference type="EMBL" id="VIFY01000087">
    <property type="protein sequence ID" value="TQB71169.1"/>
    <property type="molecule type" value="Genomic_DNA"/>
</dbReference>
<feature type="transmembrane region" description="Helical" evidence="6">
    <location>
        <begin position="82"/>
        <end position="104"/>
    </location>
</feature>
<evidence type="ECO:0000256" key="5">
    <source>
        <dbReference type="ARBA" id="ARBA00023136"/>
    </source>
</evidence>
<evidence type="ECO:0000256" key="6">
    <source>
        <dbReference type="SAM" id="Phobius"/>
    </source>
</evidence>
<reference evidence="7 8" key="1">
    <citation type="submission" date="2019-06" db="EMBL/GenBank/DDBJ databases">
        <title>Wine fermentation using esterase from Monascus purpureus.</title>
        <authorList>
            <person name="Geng C."/>
            <person name="Zhang Y."/>
        </authorList>
    </citation>
    <scope>NUCLEOTIDE SEQUENCE [LARGE SCALE GENOMIC DNA]</scope>
    <source>
        <strain evidence="7">HQ1</strain>
    </source>
</reference>
<keyword evidence="2" id="KW-0813">Transport</keyword>
<dbReference type="Proteomes" id="UP000319663">
    <property type="component" value="Unassembled WGS sequence"/>
</dbReference>
<sequence length="109" mass="11810">MATDDPEKRALGREASIGFGEVDYANHNDANLQTNGHRTEISRQFNWISALGFGFSITNSWVGCLTKSNFGQNLVYGGPQVVVFGLLVAFVIQFIITAGLGELASAFPR</sequence>
<keyword evidence="4 6" id="KW-1133">Transmembrane helix</keyword>
<name>A0A507QT71_MONPU</name>
<evidence type="ECO:0000256" key="3">
    <source>
        <dbReference type="ARBA" id="ARBA00022692"/>
    </source>
</evidence>
<comment type="subcellular location">
    <subcellularLocation>
        <location evidence="1">Membrane</location>
        <topology evidence="1">Multi-pass membrane protein</topology>
    </subcellularLocation>
</comment>
<dbReference type="GO" id="GO:0022857">
    <property type="term" value="F:transmembrane transporter activity"/>
    <property type="evidence" value="ECO:0007669"/>
    <property type="project" value="UniProtKB-ARBA"/>
</dbReference>
<accession>A0A507QT71</accession>
<dbReference type="PANTHER" id="PTHR45649:SF11">
    <property type="entry name" value="TRANSPORTER, PUTATIVE (EUROFUNG)-RELATED"/>
    <property type="match status" value="1"/>
</dbReference>
<evidence type="ECO:0000256" key="2">
    <source>
        <dbReference type="ARBA" id="ARBA00022448"/>
    </source>
</evidence>
<evidence type="ECO:0000313" key="7">
    <source>
        <dbReference type="EMBL" id="TQB71169.1"/>
    </source>
</evidence>
<keyword evidence="3 6" id="KW-0812">Transmembrane</keyword>
<dbReference type="AlphaFoldDB" id="A0A507QT71"/>
<evidence type="ECO:0000313" key="8">
    <source>
        <dbReference type="Proteomes" id="UP000319663"/>
    </source>
</evidence>